<keyword evidence="3 7" id="KW-0812">Transmembrane</keyword>
<keyword evidence="4 7" id="KW-1133">Transmembrane helix</keyword>
<keyword evidence="2" id="KW-1003">Cell membrane</keyword>
<sequence length="820" mass="81883">MRAVLLASLRAHLRRYVAVGLAVGIGVAFVVVTGAITSATRDGLSAGVGAPFEGAEVVATGVDPRRLDRLHESAAADGARLSVVGSAQVPVRPEGGVGEDLFVGELPGLTDPPTWPVLVDGRFPRADGEALVDARAAELGPVAVGDTLRVGEDDAAVEVTVVGTSDPGPTSAANAVYLRWDDLRRFADAMYVEAVAWAGPGSAEEQGAALAAALGTRGAAESVLPAREYVDEQVVAANDGVDVLATMLLVFAAIALFVAVLVIANTFTILFAQRRRELALLRCVGATRRQLQRAVRLEALAVGSAATAVGLLAGAALGHLVVAAVRSRVPAAGLGDASAGPSWYAAAAAVGVLVTVVAAWSPTRRAVRVPPVAALAPDDDTRLTTGAGRLRLAAGVGAVSLGAALLATTVALDGEGPALLLMLAGGIVSFSGLVLLGPVVVPGLVRACGAAAARVAGPTARLAADNAVRDPRRTSAATASLLVGVTLTTAVLVGVASTRAVTDDEMAAQHPLDAGVTRTAGILPADAARRLAAVPGVARAEAVPGVVARVAGAGEVTVLAPDEVDDVAGLSLDPSVTGGIADDEIRLPASVLNELDVAGRVAVRVGDATVRLRPVIGDVTGEGALVAPAVLDRLAPQAGVGAVWIRAEDGTGGDDLAADVGAVAASYDAEVTAGLSRRDAVDLQLTIVTAAVVGLLGIAVLIALAGIANTLGLSVLERTRELALMRALGLTRARLRATLALEGVLLAVVATVLGTAVGVVFAWVGLHTIIAPVVATTPVVLPVGQLALVVAVAALAGLLAAALPARRAARITPAAGLTAD</sequence>
<feature type="domain" description="ABC3 transporter permease C-terminal" evidence="8">
    <location>
        <begin position="250"/>
        <end position="371"/>
    </location>
</feature>
<gene>
    <name evidence="9" type="ORF">GCM10009737_13740</name>
</gene>
<evidence type="ECO:0000313" key="10">
    <source>
        <dbReference type="Proteomes" id="UP001501612"/>
    </source>
</evidence>
<evidence type="ECO:0000259" key="8">
    <source>
        <dbReference type="Pfam" id="PF02687"/>
    </source>
</evidence>
<comment type="similarity">
    <text evidence="6">Belongs to the ABC-4 integral membrane protein family.</text>
</comment>
<keyword evidence="10" id="KW-1185">Reference proteome</keyword>
<dbReference type="EMBL" id="BAAAMY010000004">
    <property type="protein sequence ID" value="GAA1913659.1"/>
    <property type="molecule type" value="Genomic_DNA"/>
</dbReference>
<feature type="transmembrane region" description="Helical" evidence="7">
    <location>
        <begin position="418"/>
        <end position="445"/>
    </location>
</feature>
<feature type="transmembrane region" description="Helical" evidence="7">
    <location>
        <begin position="687"/>
        <end position="716"/>
    </location>
</feature>
<keyword evidence="5 7" id="KW-0472">Membrane</keyword>
<dbReference type="Proteomes" id="UP001501612">
    <property type="component" value="Unassembled WGS sequence"/>
</dbReference>
<comment type="subcellular location">
    <subcellularLocation>
        <location evidence="1">Cell membrane</location>
        <topology evidence="1">Multi-pass membrane protein</topology>
    </subcellularLocation>
</comment>
<dbReference type="InterPro" id="IPR003838">
    <property type="entry name" value="ABC3_permease_C"/>
</dbReference>
<organism evidence="9 10">
    <name type="scientific">Nocardioides lentus</name>
    <dbReference type="NCBI Taxonomy" id="338077"/>
    <lineage>
        <taxon>Bacteria</taxon>
        <taxon>Bacillati</taxon>
        <taxon>Actinomycetota</taxon>
        <taxon>Actinomycetes</taxon>
        <taxon>Propionibacteriales</taxon>
        <taxon>Nocardioidaceae</taxon>
        <taxon>Nocardioides</taxon>
    </lineage>
</organism>
<feature type="transmembrane region" description="Helical" evidence="7">
    <location>
        <begin position="476"/>
        <end position="496"/>
    </location>
</feature>
<evidence type="ECO:0000256" key="7">
    <source>
        <dbReference type="SAM" id="Phobius"/>
    </source>
</evidence>
<feature type="domain" description="ABC3 transporter permease C-terminal" evidence="8">
    <location>
        <begin position="695"/>
        <end position="813"/>
    </location>
</feature>
<protein>
    <submittedName>
        <fullName evidence="9">FtsX-like permease family protein</fullName>
    </submittedName>
</protein>
<feature type="transmembrane region" description="Helical" evidence="7">
    <location>
        <begin position="783"/>
        <end position="803"/>
    </location>
</feature>
<accession>A0ABN2P6F4</accession>
<feature type="transmembrane region" description="Helical" evidence="7">
    <location>
        <begin position="299"/>
        <end position="322"/>
    </location>
</feature>
<proteinExistence type="inferred from homology"/>
<dbReference type="InterPro" id="IPR050250">
    <property type="entry name" value="Macrolide_Exporter_MacB"/>
</dbReference>
<evidence type="ECO:0000256" key="1">
    <source>
        <dbReference type="ARBA" id="ARBA00004651"/>
    </source>
</evidence>
<feature type="transmembrane region" description="Helical" evidence="7">
    <location>
        <begin position="737"/>
        <end position="763"/>
    </location>
</feature>
<dbReference type="RefSeq" id="WP_344005490.1">
    <property type="nucleotide sequence ID" value="NZ_BAAAMY010000004.1"/>
</dbReference>
<evidence type="ECO:0000256" key="4">
    <source>
        <dbReference type="ARBA" id="ARBA00022989"/>
    </source>
</evidence>
<dbReference type="PANTHER" id="PTHR30572">
    <property type="entry name" value="MEMBRANE COMPONENT OF TRANSPORTER-RELATED"/>
    <property type="match status" value="1"/>
</dbReference>
<comment type="caution">
    <text evidence="9">The sequence shown here is derived from an EMBL/GenBank/DDBJ whole genome shotgun (WGS) entry which is preliminary data.</text>
</comment>
<feature type="transmembrane region" description="Helical" evidence="7">
    <location>
        <begin position="16"/>
        <end position="36"/>
    </location>
</feature>
<feature type="transmembrane region" description="Helical" evidence="7">
    <location>
        <begin position="342"/>
        <end position="360"/>
    </location>
</feature>
<feature type="transmembrane region" description="Helical" evidence="7">
    <location>
        <begin position="243"/>
        <end position="272"/>
    </location>
</feature>
<reference evidence="9 10" key="1">
    <citation type="journal article" date="2019" name="Int. J. Syst. Evol. Microbiol.">
        <title>The Global Catalogue of Microorganisms (GCM) 10K type strain sequencing project: providing services to taxonomists for standard genome sequencing and annotation.</title>
        <authorList>
            <consortium name="The Broad Institute Genomics Platform"/>
            <consortium name="The Broad Institute Genome Sequencing Center for Infectious Disease"/>
            <person name="Wu L."/>
            <person name="Ma J."/>
        </authorList>
    </citation>
    <scope>NUCLEOTIDE SEQUENCE [LARGE SCALE GENOMIC DNA]</scope>
    <source>
        <strain evidence="9 10">JCM 14046</strain>
    </source>
</reference>
<dbReference type="PANTHER" id="PTHR30572:SF4">
    <property type="entry name" value="ABC TRANSPORTER PERMEASE YTRF"/>
    <property type="match status" value="1"/>
</dbReference>
<evidence type="ECO:0000256" key="6">
    <source>
        <dbReference type="ARBA" id="ARBA00038076"/>
    </source>
</evidence>
<name>A0ABN2P6F4_9ACTN</name>
<evidence type="ECO:0000256" key="5">
    <source>
        <dbReference type="ARBA" id="ARBA00023136"/>
    </source>
</evidence>
<evidence type="ECO:0000256" key="2">
    <source>
        <dbReference type="ARBA" id="ARBA00022475"/>
    </source>
</evidence>
<evidence type="ECO:0000313" key="9">
    <source>
        <dbReference type="EMBL" id="GAA1913659.1"/>
    </source>
</evidence>
<feature type="transmembrane region" description="Helical" evidence="7">
    <location>
        <begin position="392"/>
        <end position="412"/>
    </location>
</feature>
<dbReference type="Pfam" id="PF02687">
    <property type="entry name" value="FtsX"/>
    <property type="match status" value="2"/>
</dbReference>
<evidence type="ECO:0000256" key="3">
    <source>
        <dbReference type="ARBA" id="ARBA00022692"/>
    </source>
</evidence>